<dbReference type="PANTHER" id="PTHR11603">
    <property type="entry name" value="AAA FAMILY ATPASE"/>
    <property type="match status" value="1"/>
</dbReference>
<dbReference type="InterPro" id="IPR002716">
    <property type="entry name" value="PIN_dom"/>
</dbReference>
<sequence>MTSGGKWGYIVSIIIVFILSTLISRSLQTSLNSYSWLVIILITGTFSIITYFIQKYAGFFFLEKWNKLSLAINRLSAIDILVALGGLIVGLVIGALLTYPLSFLYIKITTLPLLVTLGCGIIGLALAIIRKEDIIMIFTGIPKMKLLRGQNNIAKILDTSSIVDGRIADICKTGFVEGDMIIPRFVLKELQQVADSQDPLKRSRGRRGLDILNKMRKEKKVNIRIVERDFIEIRDVDAKLIKMAKVMGAKVITNDYNLNKIAELEGVEVLNINELANSLKPYVLPGEELRVQIIREGKESDQGVGYLDDGTMVVVEGGKKYINVVIDTIVTSVLQTPAGRMIFAKPRGKM</sequence>
<dbReference type="InterPro" id="IPR029060">
    <property type="entry name" value="PIN-like_dom_sf"/>
</dbReference>
<evidence type="ECO:0000259" key="2">
    <source>
        <dbReference type="SMART" id="SM00670"/>
    </source>
</evidence>
<dbReference type="AlphaFoldDB" id="A0A1V5T334"/>
<reference evidence="3" key="1">
    <citation type="submission" date="2017-02" db="EMBL/GenBank/DDBJ databases">
        <title>Delving into the versatile metabolic prowess of the omnipresent phylum Bacteroidetes.</title>
        <authorList>
            <person name="Nobu M.K."/>
            <person name="Mei R."/>
            <person name="Narihiro T."/>
            <person name="Kuroda K."/>
            <person name="Liu W.-T."/>
        </authorList>
    </citation>
    <scope>NUCLEOTIDE SEQUENCE</scope>
    <source>
        <strain evidence="3">ADurb.Bin276</strain>
    </source>
</reference>
<comment type="caution">
    <text evidence="3">The sequence shown here is derived from an EMBL/GenBank/DDBJ whole genome shotgun (WGS) entry which is preliminary data.</text>
</comment>
<dbReference type="Gene3D" id="3.40.50.1010">
    <property type="entry name" value="5'-nuclease"/>
    <property type="match status" value="1"/>
</dbReference>
<dbReference type="PANTHER" id="PTHR11603:SF147">
    <property type="entry name" value="MEMBRANE PROTEIN"/>
    <property type="match status" value="1"/>
</dbReference>
<feature type="transmembrane region" description="Helical" evidence="1">
    <location>
        <begin position="103"/>
        <end position="129"/>
    </location>
</feature>
<accession>A0A1V5T334</accession>
<name>A0A1V5T334_9BACT</name>
<evidence type="ECO:0000313" key="3">
    <source>
        <dbReference type="EMBL" id="OQA60831.1"/>
    </source>
</evidence>
<feature type="domain" description="PIN" evidence="2">
    <location>
        <begin position="153"/>
        <end position="260"/>
    </location>
</feature>
<dbReference type="CDD" id="cd09877">
    <property type="entry name" value="PIN_YacL-like"/>
    <property type="match status" value="1"/>
</dbReference>
<proteinExistence type="predicted"/>
<feature type="transmembrane region" description="Helical" evidence="1">
    <location>
        <begin position="33"/>
        <end position="54"/>
    </location>
</feature>
<keyword evidence="1" id="KW-0472">Membrane</keyword>
<feature type="transmembrane region" description="Helical" evidence="1">
    <location>
        <begin position="75"/>
        <end position="97"/>
    </location>
</feature>
<keyword evidence="3" id="KW-0378">Hydrolase</keyword>
<dbReference type="SUPFAM" id="SSF88723">
    <property type="entry name" value="PIN domain-like"/>
    <property type="match status" value="1"/>
</dbReference>
<organism evidence="3">
    <name type="scientific">Candidatus Atribacter allofermentans</name>
    <dbReference type="NCBI Taxonomy" id="1852833"/>
    <lineage>
        <taxon>Bacteria</taxon>
        <taxon>Pseudomonadati</taxon>
        <taxon>Atribacterota</taxon>
        <taxon>Atribacteria</taxon>
        <taxon>Atribacterales</taxon>
        <taxon>Atribacteraceae</taxon>
        <taxon>Atribacter</taxon>
    </lineage>
</organism>
<dbReference type="InterPro" id="IPR052041">
    <property type="entry name" value="Nucleic_acid_metab_PIN/TRAM"/>
</dbReference>
<keyword evidence="1" id="KW-0812">Transmembrane</keyword>
<dbReference type="Proteomes" id="UP000485569">
    <property type="component" value="Unassembled WGS sequence"/>
</dbReference>
<dbReference type="EC" id="3.1.-.-" evidence="3"/>
<dbReference type="Pfam" id="PF01850">
    <property type="entry name" value="PIN"/>
    <property type="match status" value="1"/>
</dbReference>
<dbReference type="EMBL" id="MWBQ01000030">
    <property type="protein sequence ID" value="OQA60831.1"/>
    <property type="molecule type" value="Genomic_DNA"/>
</dbReference>
<evidence type="ECO:0000256" key="1">
    <source>
        <dbReference type="SAM" id="Phobius"/>
    </source>
</evidence>
<feature type="transmembrane region" description="Helical" evidence="1">
    <location>
        <begin position="7"/>
        <end position="27"/>
    </location>
</feature>
<gene>
    <name evidence="3" type="ORF">BWY41_00483</name>
</gene>
<dbReference type="GO" id="GO:0016787">
    <property type="term" value="F:hydrolase activity"/>
    <property type="evidence" value="ECO:0007669"/>
    <property type="project" value="UniProtKB-KW"/>
</dbReference>
<dbReference type="SMART" id="SM00670">
    <property type="entry name" value="PINc"/>
    <property type="match status" value="1"/>
</dbReference>
<keyword evidence="1" id="KW-1133">Transmembrane helix</keyword>
<protein>
    <submittedName>
        <fullName evidence="3">Putative PIN and TRAM-domain containing protein</fullName>
        <ecNumber evidence="3">3.1.-.-</ecNumber>
    </submittedName>
</protein>